<dbReference type="Proteomes" id="UP000092321">
    <property type="component" value="Unassembled WGS sequence"/>
</dbReference>
<reference evidence="3" key="1">
    <citation type="journal article" date="2016" name="Proc. Natl. Acad. Sci. U.S.A.">
        <title>Comparative genomics of biotechnologically important yeasts.</title>
        <authorList>
            <person name="Riley R."/>
            <person name="Haridas S."/>
            <person name="Wolfe K.H."/>
            <person name="Lopes M.R."/>
            <person name="Hittinger C.T."/>
            <person name="Goeker M."/>
            <person name="Salamov A.A."/>
            <person name="Wisecaver J.H."/>
            <person name="Long T.M."/>
            <person name="Calvey C.H."/>
            <person name="Aerts A.L."/>
            <person name="Barry K.W."/>
            <person name="Choi C."/>
            <person name="Clum A."/>
            <person name="Coughlan A.Y."/>
            <person name="Deshpande S."/>
            <person name="Douglass A.P."/>
            <person name="Hanson S.J."/>
            <person name="Klenk H.-P."/>
            <person name="LaButti K.M."/>
            <person name="Lapidus A."/>
            <person name="Lindquist E.A."/>
            <person name="Lipzen A.M."/>
            <person name="Meier-Kolthoff J.P."/>
            <person name="Ohm R.A."/>
            <person name="Otillar R.P."/>
            <person name="Pangilinan J.L."/>
            <person name="Peng Y."/>
            <person name="Rokas A."/>
            <person name="Rosa C.A."/>
            <person name="Scheuner C."/>
            <person name="Sibirny A.A."/>
            <person name="Slot J.C."/>
            <person name="Stielow J.B."/>
            <person name="Sun H."/>
            <person name="Kurtzman C.P."/>
            <person name="Blackwell M."/>
            <person name="Grigoriev I.V."/>
            <person name="Jeffries T.W."/>
        </authorList>
    </citation>
    <scope>NUCLEOTIDE SEQUENCE [LARGE SCALE GENOMIC DNA]</scope>
    <source>
        <strain evidence="3">NRRL Y-1626</strain>
    </source>
</reference>
<protein>
    <submittedName>
        <fullName evidence="2">Uncharacterized protein</fullName>
    </submittedName>
</protein>
<organism evidence="2 3">
    <name type="scientific">Hanseniaspora valbyensis NRRL Y-1626</name>
    <dbReference type="NCBI Taxonomy" id="766949"/>
    <lineage>
        <taxon>Eukaryota</taxon>
        <taxon>Fungi</taxon>
        <taxon>Dikarya</taxon>
        <taxon>Ascomycota</taxon>
        <taxon>Saccharomycotina</taxon>
        <taxon>Saccharomycetes</taxon>
        <taxon>Saccharomycodales</taxon>
        <taxon>Saccharomycodaceae</taxon>
        <taxon>Hanseniaspora</taxon>
    </lineage>
</organism>
<keyword evidence="1" id="KW-0812">Transmembrane</keyword>
<evidence type="ECO:0000256" key="1">
    <source>
        <dbReference type="SAM" id="Phobius"/>
    </source>
</evidence>
<gene>
    <name evidence="2" type="ORF">HANVADRAFT_55683</name>
</gene>
<name>A0A1B7TFL5_9ASCO</name>
<keyword evidence="3" id="KW-1185">Reference proteome</keyword>
<feature type="transmembrane region" description="Helical" evidence="1">
    <location>
        <begin position="46"/>
        <end position="67"/>
    </location>
</feature>
<dbReference type="EMBL" id="LXPE01000008">
    <property type="protein sequence ID" value="OBA27523.1"/>
    <property type="molecule type" value="Genomic_DNA"/>
</dbReference>
<evidence type="ECO:0000313" key="2">
    <source>
        <dbReference type="EMBL" id="OBA27523.1"/>
    </source>
</evidence>
<accession>A0A1B7TFL5</accession>
<keyword evidence="1" id="KW-1133">Transmembrane helix</keyword>
<sequence length="91" mass="11074">MFYNFRSLEKYNMNTFYKSTPRFDSKHYTNIIFKIIKTVKNISYKFFHISFASLILFASCYTLILLFTPQDSYLENKKDKEEDKTIHDHYS</sequence>
<proteinExistence type="predicted"/>
<evidence type="ECO:0000313" key="3">
    <source>
        <dbReference type="Proteomes" id="UP000092321"/>
    </source>
</evidence>
<comment type="caution">
    <text evidence="2">The sequence shown here is derived from an EMBL/GenBank/DDBJ whole genome shotgun (WGS) entry which is preliminary data.</text>
</comment>
<dbReference type="AlphaFoldDB" id="A0A1B7TFL5"/>
<keyword evidence="1" id="KW-0472">Membrane</keyword>